<dbReference type="Gene3D" id="2.60.120.650">
    <property type="entry name" value="Cupin"/>
    <property type="match status" value="1"/>
</dbReference>
<dbReference type="Gramene" id="PHT81776">
    <property type="protein sequence ID" value="PHT81776"/>
    <property type="gene ID" value="T459_14791"/>
</dbReference>
<organism evidence="3 4">
    <name type="scientific">Capsicum annuum</name>
    <name type="common">Capsicum pepper</name>
    <dbReference type="NCBI Taxonomy" id="4072"/>
    <lineage>
        <taxon>Eukaryota</taxon>
        <taxon>Viridiplantae</taxon>
        <taxon>Streptophyta</taxon>
        <taxon>Embryophyta</taxon>
        <taxon>Tracheophyta</taxon>
        <taxon>Spermatophyta</taxon>
        <taxon>Magnoliopsida</taxon>
        <taxon>eudicotyledons</taxon>
        <taxon>Gunneridae</taxon>
        <taxon>Pentapetalae</taxon>
        <taxon>asterids</taxon>
        <taxon>lamiids</taxon>
        <taxon>Solanales</taxon>
        <taxon>Solanaceae</taxon>
        <taxon>Solanoideae</taxon>
        <taxon>Capsiceae</taxon>
        <taxon>Capsicum</taxon>
    </lineage>
</organism>
<accession>A0A2G2ZIH2</accession>
<dbReference type="AlphaFoldDB" id="A0A2G2ZIH2"/>
<sequence>MNQRGCSRNHQKVKSFVSAGSRSFSLPEFVDEVQEVIRPVLEAYFKVSLLHVYANRTPGKAAIFEAERFRFEPGPEFTLDAFQKYVDHLKAQYFKQNKGQCEPLLENIEGEYWRMVEKPMKEIKVAFFGDLSLFSSFGNHVGCITVSSFLSFLCPYFPGWNLNNFPRLPGSVLAYESSDISGVLVPWLHIGMNFSSFYWINLGDAKISEGAA</sequence>
<keyword evidence="2" id="KW-0539">Nucleus</keyword>
<evidence type="ECO:0000256" key="2">
    <source>
        <dbReference type="ARBA" id="ARBA00023242"/>
    </source>
</evidence>
<evidence type="ECO:0000256" key="1">
    <source>
        <dbReference type="ARBA" id="ARBA00004123"/>
    </source>
</evidence>
<evidence type="ECO:0000313" key="3">
    <source>
        <dbReference type="EMBL" id="PHT81776.1"/>
    </source>
</evidence>
<dbReference type="PANTHER" id="PTHR10694:SF113">
    <property type="entry name" value="PROTEIN JUMONJI"/>
    <property type="match status" value="1"/>
</dbReference>
<reference evidence="3 4" key="2">
    <citation type="journal article" date="2017" name="Genome Biol.">
        <title>New reference genome sequences of hot pepper reveal the massive evolution of plant disease-resistance genes by retroduplication.</title>
        <authorList>
            <person name="Kim S."/>
            <person name="Park J."/>
            <person name="Yeom S.I."/>
            <person name="Kim Y.M."/>
            <person name="Seo E."/>
            <person name="Kim K.T."/>
            <person name="Kim M.S."/>
            <person name="Lee J.M."/>
            <person name="Cheong K."/>
            <person name="Shin H.S."/>
            <person name="Kim S.B."/>
            <person name="Han K."/>
            <person name="Lee J."/>
            <person name="Park M."/>
            <person name="Lee H.A."/>
            <person name="Lee H.Y."/>
            <person name="Lee Y."/>
            <person name="Oh S."/>
            <person name="Lee J.H."/>
            <person name="Choi E."/>
            <person name="Choi E."/>
            <person name="Lee S.E."/>
            <person name="Jeon J."/>
            <person name="Kim H."/>
            <person name="Choi G."/>
            <person name="Song H."/>
            <person name="Lee J."/>
            <person name="Lee S.C."/>
            <person name="Kwon J.K."/>
            <person name="Lee H.Y."/>
            <person name="Koo N."/>
            <person name="Hong Y."/>
            <person name="Kim R.W."/>
            <person name="Kang W.H."/>
            <person name="Huh J.H."/>
            <person name="Kang B.C."/>
            <person name="Yang T.J."/>
            <person name="Lee Y.H."/>
            <person name="Bennetzen J.L."/>
            <person name="Choi D."/>
        </authorList>
    </citation>
    <scope>NUCLEOTIDE SEQUENCE [LARGE SCALE GENOMIC DNA]</scope>
    <source>
        <strain evidence="4">cv. CM334</strain>
    </source>
</reference>
<proteinExistence type="predicted"/>
<dbReference type="GO" id="GO:0005634">
    <property type="term" value="C:nucleus"/>
    <property type="evidence" value="ECO:0007669"/>
    <property type="project" value="UniProtKB-SubCell"/>
</dbReference>
<gene>
    <name evidence="3" type="ORF">T459_14791</name>
</gene>
<reference evidence="3 4" key="1">
    <citation type="journal article" date="2014" name="Nat. Genet.">
        <title>Genome sequence of the hot pepper provides insights into the evolution of pungency in Capsicum species.</title>
        <authorList>
            <person name="Kim S."/>
            <person name="Park M."/>
            <person name="Yeom S.I."/>
            <person name="Kim Y.M."/>
            <person name="Lee J.M."/>
            <person name="Lee H.A."/>
            <person name="Seo E."/>
            <person name="Choi J."/>
            <person name="Cheong K."/>
            <person name="Kim K.T."/>
            <person name="Jung K."/>
            <person name="Lee G.W."/>
            <person name="Oh S.K."/>
            <person name="Bae C."/>
            <person name="Kim S.B."/>
            <person name="Lee H.Y."/>
            <person name="Kim S.Y."/>
            <person name="Kim M.S."/>
            <person name="Kang B.C."/>
            <person name="Jo Y.D."/>
            <person name="Yang H.B."/>
            <person name="Jeong H.J."/>
            <person name="Kang W.H."/>
            <person name="Kwon J.K."/>
            <person name="Shin C."/>
            <person name="Lim J.Y."/>
            <person name="Park J.H."/>
            <person name="Huh J.H."/>
            <person name="Kim J.S."/>
            <person name="Kim B.D."/>
            <person name="Cohen O."/>
            <person name="Paran I."/>
            <person name="Suh M.C."/>
            <person name="Lee S.B."/>
            <person name="Kim Y.K."/>
            <person name="Shin Y."/>
            <person name="Noh S.J."/>
            <person name="Park J."/>
            <person name="Seo Y.S."/>
            <person name="Kwon S.Y."/>
            <person name="Kim H.A."/>
            <person name="Park J.M."/>
            <person name="Kim H.J."/>
            <person name="Choi S.B."/>
            <person name="Bosland P.W."/>
            <person name="Reeves G."/>
            <person name="Jo S.H."/>
            <person name="Lee B.W."/>
            <person name="Cho H.T."/>
            <person name="Choi H.S."/>
            <person name="Lee M.S."/>
            <person name="Yu Y."/>
            <person name="Do Choi Y."/>
            <person name="Park B.S."/>
            <person name="van Deynze A."/>
            <person name="Ashrafi H."/>
            <person name="Hill T."/>
            <person name="Kim W.T."/>
            <person name="Pai H.S."/>
            <person name="Ahn H.K."/>
            <person name="Yeam I."/>
            <person name="Giovannoni J.J."/>
            <person name="Rose J.K."/>
            <person name="Sorensen I."/>
            <person name="Lee S.J."/>
            <person name="Kim R.W."/>
            <person name="Choi I.Y."/>
            <person name="Choi B.S."/>
            <person name="Lim J.S."/>
            <person name="Lee Y.H."/>
            <person name="Choi D."/>
        </authorList>
    </citation>
    <scope>NUCLEOTIDE SEQUENCE [LARGE SCALE GENOMIC DNA]</scope>
    <source>
        <strain evidence="4">cv. CM334</strain>
    </source>
</reference>
<dbReference type="STRING" id="4072.A0A2G2ZIH2"/>
<name>A0A2G2ZIH2_CAPAN</name>
<evidence type="ECO:0000313" key="4">
    <source>
        <dbReference type="Proteomes" id="UP000222542"/>
    </source>
</evidence>
<dbReference type="PANTHER" id="PTHR10694">
    <property type="entry name" value="LYSINE-SPECIFIC DEMETHYLASE"/>
    <property type="match status" value="1"/>
</dbReference>
<comment type="subcellular location">
    <subcellularLocation>
        <location evidence="1">Nucleus</location>
    </subcellularLocation>
</comment>
<comment type="caution">
    <text evidence="3">The sequence shown here is derived from an EMBL/GenBank/DDBJ whole genome shotgun (WGS) entry which is preliminary data.</text>
</comment>
<dbReference type="Proteomes" id="UP000222542">
    <property type="component" value="Unassembled WGS sequence"/>
</dbReference>
<dbReference type="EMBL" id="AYRZ02000005">
    <property type="protein sequence ID" value="PHT81776.1"/>
    <property type="molecule type" value="Genomic_DNA"/>
</dbReference>
<keyword evidence="4" id="KW-1185">Reference proteome</keyword>
<protein>
    <submittedName>
        <fullName evidence="3">Uncharacterized protein</fullName>
    </submittedName>
</protein>